<feature type="region of interest" description="Disordered" evidence="1">
    <location>
        <begin position="330"/>
        <end position="349"/>
    </location>
</feature>
<keyword evidence="4" id="KW-1185">Reference proteome</keyword>
<reference evidence="3" key="2">
    <citation type="journal article" date="2023" name="IMA Fungus">
        <title>Comparative genomic study of the Penicillium genus elucidates a diverse pangenome and 15 lateral gene transfer events.</title>
        <authorList>
            <person name="Petersen C."/>
            <person name="Sorensen T."/>
            <person name="Nielsen M.R."/>
            <person name="Sondergaard T.E."/>
            <person name="Sorensen J.L."/>
            <person name="Fitzpatrick D.A."/>
            <person name="Frisvad J.C."/>
            <person name="Nielsen K.L."/>
        </authorList>
    </citation>
    <scope>NUCLEOTIDE SEQUENCE</scope>
    <source>
        <strain evidence="3">IBT 26290</strain>
    </source>
</reference>
<dbReference type="SMART" id="SM00355">
    <property type="entry name" value="ZnF_C2H2"/>
    <property type="match status" value="3"/>
</dbReference>
<feature type="compositionally biased region" description="Low complexity" evidence="1">
    <location>
        <begin position="80"/>
        <end position="110"/>
    </location>
</feature>
<reference evidence="3" key="1">
    <citation type="submission" date="2022-11" db="EMBL/GenBank/DDBJ databases">
        <authorList>
            <person name="Petersen C."/>
        </authorList>
    </citation>
    <scope>NUCLEOTIDE SEQUENCE</scope>
    <source>
        <strain evidence="3">IBT 26290</strain>
    </source>
</reference>
<feature type="region of interest" description="Disordered" evidence="1">
    <location>
        <begin position="355"/>
        <end position="414"/>
    </location>
</feature>
<evidence type="ECO:0000313" key="4">
    <source>
        <dbReference type="Proteomes" id="UP001149163"/>
    </source>
</evidence>
<dbReference type="Proteomes" id="UP001149163">
    <property type="component" value="Unassembled WGS sequence"/>
</dbReference>
<feature type="region of interest" description="Disordered" evidence="1">
    <location>
        <begin position="80"/>
        <end position="116"/>
    </location>
</feature>
<name>A0A9W9IDK5_9EURO</name>
<feature type="domain" description="C2H2-type" evidence="2">
    <location>
        <begin position="258"/>
        <end position="281"/>
    </location>
</feature>
<protein>
    <recommendedName>
        <fullName evidence="2">C2H2-type domain-containing protein</fullName>
    </recommendedName>
</protein>
<dbReference type="InterPro" id="IPR013087">
    <property type="entry name" value="Znf_C2H2_type"/>
</dbReference>
<dbReference type="RefSeq" id="XP_056546050.1">
    <property type="nucleotide sequence ID" value="XM_056682444.1"/>
</dbReference>
<dbReference type="AlphaFoldDB" id="A0A9W9IDK5"/>
<dbReference type="EMBL" id="JAPQKN010000001">
    <property type="protein sequence ID" value="KAJ5174442.1"/>
    <property type="molecule type" value="Genomic_DNA"/>
</dbReference>
<evidence type="ECO:0000256" key="1">
    <source>
        <dbReference type="SAM" id="MobiDB-lite"/>
    </source>
</evidence>
<comment type="caution">
    <text evidence="3">The sequence shown here is derived from an EMBL/GenBank/DDBJ whole genome shotgun (WGS) entry which is preliminary data.</text>
</comment>
<sequence length="1136" mass="127645">MDESDWSSPWPLNRQVGGSDLFMPDLHNYLEDIPMEMEMEDDYSEFVRNPAETIDLYPGITPSSFRHPSVYTASTSTEVSSRSGSVFSGGSSLISGSTRRSNRWPRPSSSILGGETRPTSVASEVFQDDDLYSRLLLGLPSAEHNPTMIAPEIISDIEIMGRRLEVMGRSLCESPRMSLTQLRGLQSGLRDLNRQLDDLIRITPAVAPSPSSISTRSQREYRCQLCETRGTKSAYFKNTGSFKRHIIDQHYPQHEYHCTQEGCARVYRRRDRLRNHVLTEHKRLPRKEDLDQNTSQLPYPGACPLCSRTSSTWDRLYQCLLDHCLLRAPEENEPRSNPRGEHGDGDIQYEADEGSKLDMTTPSGTDDMPPPAPSPWDWHAISPPFPSHDMLVSPDSYAPQGPSLLRHERRDGQASEELTLMSELDSPEPMETQTSALEYNPPLVTEPLGPGDADSSNKDSTGPNQNLTDSNTSKSSQPSDDEERRSMQTNMTQPDCEDEFDLDAGIADSTDDEHIRNPGAYYRKLDLLEAKTAEICGIKENPKQQEGDWKECREGLERCREALCNLKSEGFCDDEMSFLVEDEFRPDIAEVVRISMVHIDQALFLISAREHRTTLAPRGIPDRSLDAHMRWSFNAPFGHLLPSLASTPSVAVEQLPIWQFLTTTLSVGLLSFSGSHVCRFDENLWGEKMNEIPLGQGYSLTPRELACMKDFVGGPAWVLGKHHPAPARQGLKVSLTVRDLQELWGPIWLMGGTEDEGLFLRTETGYIVPLPRHHQPDPSLEEIECHWAKSCTGYDTDNPLLLRSSSRILIGTDSLTTAGLTVNHECQAQVNFLQARIRPQLQPSGAYNAYHTLDGWDATLQASIGSYVQAGGALKWKRNPARKWKASIIEKCKYGQPNLRSLLTSHIGLELSACTGNARRVTLWDALRLSQTKAVPSNTTSQKPGTVTCQHRVADPDCIKSCWTRLFSTDDIDCSINIPPEGSPTRKEYIRRLVLNAIIALEDAGVDHNDHLQAFWPFTDNPRTHRIEATALCTRILLNPPFRSNCTENHECHVTHWPMENEAEQLVPRDHFLLGEAALTVQKIIPGEKKMIIATASGNAMENGWMKMMKLKRRKMFQEDLDCDLSTGYYVPLLVR</sequence>
<dbReference type="OrthoDB" id="428577at2759"/>
<evidence type="ECO:0000313" key="3">
    <source>
        <dbReference type="EMBL" id="KAJ5174442.1"/>
    </source>
</evidence>
<organism evidence="3 4">
    <name type="scientific">Penicillium canariense</name>
    <dbReference type="NCBI Taxonomy" id="189055"/>
    <lineage>
        <taxon>Eukaryota</taxon>
        <taxon>Fungi</taxon>
        <taxon>Dikarya</taxon>
        <taxon>Ascomycota</taxon>
        <taxon>Pezizomycotina</taxon>
        <taxon>Eurotiomycetes</taxon>
        <taxon>Eurotiomycetidae</taxon>
        <taxon>Eurotiales</taxon>
        <taxon>Aspergillaceae</taxon>
        <taxon>Penicillium</taxon>
    </lineage>
</organism>
<feature type="compositionally biased region" description="Polar residues" evidence="1">
    <location>
        <begin position="458"/>
        <end position="478"/>
    </location>
</feature>
<accession>A0A9W9IDK5</accession>
<evidence type="ECO:0000259" key="2">
    <source>
        <dbReference type="PROSITE" id="PS00028"/>
    </source>
</evidence>
<feature type="region of interest" description="Disordered" evidence="1">
    <location>
        <begin position="440"/>
        <end position="500"/>
    </location>
</feature>
<dbReference type="GeneID" id="81421620"/>
<gene>
    <name evidence="3" type="ORF">N7482_000319</name>
</gene>
<feature type="compositionally biased region" description="Basic and acidic residues" evidence="1">
    <location>
        <begin position="330"/>
        <end position="345"/>
    </location>
</feature>
<dbReference type="PROSITE" id="PS00028">
    <property type="entry name" value="ZINC_FINGER_C2H2_1"/>
    <property type="match status" value="1"/>
</dbReference>
<proteinExistence type="predicted"/>